<reference evidence="2 3" key="1">
    <citation type="journal article" date="2024" name="Nat. Commun.">
        <title>Phylogenomics reveals the evolutionary origins of lichenization in chlorophyte algae.</title>
        <authorList>
            <person name="Puginier C."/>
            <person name="Libourel C."/>
            <person name="Otte J."/>
            <person name="Skaloud P."/>
            <person name="Haon M."/>
            <person name="Grisel S."/>
            <person name="Petersen M."/>
            <person name="Berrin J.G."/>
            <person name="Delaux P.M."/>
            <person name="Dal Grande F."/>
            <person name="Keller J."/>
        </authorList>
    </citation>
    <scope>NUCLEOTIDE SEQUENCE [LARGE SCALE GENOMIC DNA]</scope>
    <source>
        <strain evidence="2 3">SAG 2043</strain>
    </source>
</reference>
<dbReference type="EMBL" id="JALJOR010000001">
    <property type="protein sequence ID" value="KAK9830239.1"/>
    <property type="molecule type" value="Genomic_DNA"/>
</dbReference>
<feature type="compositionally biased region" description="Polar residues" evidence="1">
    <location>
        <begin position="48"/>
        <end position="62"/>
    </location>
</feature>
<protein>
    <submittedName>
        <fullName evidence="2">Uncharacterized protein</fullName>
    </submittedName>
</protein>
<keyword evidence="3" id="KW-1185">Reference proteome</keyword>
<comment type="caution">
    <text evidence="2">The sequence shown here is derived from an EMBL/GenBank/DDBJ whole genome shotgun (WGS) entry which is preliminary data.</text>
</comment>
<organism evidence="2 3">
    <name type="scientific">[Myrmecia] bisecta</name>
    <dbReference type="NCBI Taxonomy" id="41462"/>
    <lineage>
        <taxon>Eukaryota</taxon>
        <taxon>Viridiplantae</taxon>
        <taxon>Chlorophyta</taxon>
        <taxon>core chlorophytes</taxon>
        <taxon>Trebouxiophyceae</taxon>
        <taxon>Trebouxiales</taxon>
        <taxon>Trebouxiaceae</taxon>
        <taxon>Myrmecia</taxon>
    </lineage>
</organism>
<feature type="region of interest" description="Disordered" evidence="1">
    <location>
        <begin position="48"/>
        <end position="68"/>
    </location>
</feature>
<dbReference type="Proteomes" id="UP001489004">
    <property type="component" value="Unassembled WGS sequence"/>
</dbReference>
<proteinExistence type="predicted"/>
<accession>A0AAW1R9B8</accession>
<name>A0AAW1R9B8_9CHLO</name>
<evidence type="ECO:0000313" key="2">
    <source>
        <dbReference type="EMBL" id="KAK9830239.1"/>
    </source>
</evidence>
<gene>
    <name evidence="2" type="ORF">WJX72_010507</name>
</gene>
<dbReference type="AlphaFoldDB" id="A0AAW1R9B8"/>
<sequence length="68" mass="7264">MQLGEAQCRALQDNLDPVHQQAVQTVQAEHDTGQRDLAADCSVELHTSVSGSLQPGPQSTSHSAREVV</sequence>
<evidence type="ECO:0000313" key="3">
    <source>
        <dbReference type="Proteomes" id="UP001489004"/>
    </source>
</evidence>
<evidence type="ECO:0000256" key="1">
    <source>
        <dbReference type="SAM" id="MobiDB-lite"/>
    </source>
</evidence>